<dbReference type="PANTHER" id="PTHR11984">
    <property type="entry name" value="CONNEXIN"/>
    <property type="match status" value="1"/>
</dbReference>
<dbReference type="PROSITE" id="PS00407">
    <property type="entry name" value="CONNEXINS_1"/>
    <property type="match status" value="1"/>
</dbReference>
<evidence type="ECO:0000256" key="3">
    <source>
        <dbReference type="ARBA" id="ARBA00017226"/>
    </source>
</evidence>
<dbReference type="EMBL" id="GCES01011745">
    <property type="protein sequence ID" value="JAR74578.1"/>
    <property type="molecule type" value="Transcribed_RNA"/>
</dbReference>
<evidence type="ECO:0000313" key="15">
    <source>
        <dbReference type="EMBL" id="JAR74578.1"/>
    </source>
</evidence>
<feature type="transmembrane region" description="Helical" evidence="12">
    <location>
        <begin position="238"/>
        <end position="263"/>
    </location>
</feature>
<keyword evidence="5 12" id="KW-0812">Transmembrane</keyword>
<evidence type="ECO:0000259" key="13">
    <source>
        <dbReference type="SMART" id="SM00037"/>
    </source>
</evidence>
<comment type="function">
    <text evidence="11">Structural component of lens fiber gap junctions. Gap junctions are dodecameric channels that connect the cytoplasm of adjoining cells. They are formed by the docking of two hexameric hemichannels, one from each cell membrane. Small molecules and ions diffuse from one cell to a neighboring cell via the central pore.</text>
</comment>
<dbReference type="STRING" id="8078.ENSFHEP00000001556"/>
<keyword evidence="10" id="KW-1015">Disulfide bond</keyword>
<feature type="domain" description="Connexin cysteine-rich" evidence="14">
    <location>
        <begin position="195"/>
        <end position="261"/>
    </location>
</feature>
<dbReference type="PANTHER" id="PTHR11984:SF12">
    <property type="entry name" value="GAP JUNCTION ALPHA-3 PROTEIN"/>
    <property type="match status" value="1"/>
</dbReference>
<feature type="transmembrane region" description="Helical" evidence="12">
    <location>
        <begin position="77"/>
        <end position="97"/>
    </location>
</feature>
<reference evidence="16" key="2">
    <citation type="submission" date="2025-05" db="UniProtKB">
        <authorList>
            <consortium name="Ensembl"/>
        </authorList>
    </citation>
    <scope>IDENTIFICATION</scope>
</reference>
<evidence type="ECO:0000259" key="14">
    <source>
        <dbReference type="SMART" id="SM01089"/>
    </source>
</evidence>
<comment type="subcellular location">
    <subcellularLocation>
        <location evidence="1">Cell junction</location>
        <location evidence="1">Gap junction</location>
    </subcellularLocation>
    <subcellularLocation>
        <location evidence="2">Cell membrane</location>
        <topology evidence="2">Multi-pass membrane protein</topology>
    </subcellularLocation>
</comment>
<keyword evidence="6" id="KW-0303">Gap junction</keyword>
<dbReference type="Ensembl" id="ENSFHET00000013661.1">
    <property type="protein sequence ID" value="ENSFHEP00000001556.1"/>
    <property type="gene ID" value="ENSFHEG00000002318.1"/>
</dbReference>
<dbReference type="GO" id="GO:0007267">
    <property type="term" value="P:cell-cell signaling"/>
    <property type="evidence" value="ECO:0007669"/>
    <property type="project" value="TreeGrafter"/>
</dbReference>
<dbReference type="SMART" id="SM00037">
    <property type="entry name" value="CNX"/>
    <property type="match status" value="1"/>
</dbReference>
<feature type="transmembrane region" description="Helical" evidence="12">
    <location>
        <begin position="21"/>
        <end position="41"/>
    </location>
</feature>
<feature type="domain" description="Connexin N-terminal" evidence="13">
    <location>
        <begin position="43"/>
        <end position="76"/>
    </location>
</feature>
<proteinExistence type="predicted"/>
<keyword evidence="17" id="KW-1185">Reference proteome</keyword>
<accession>A0A147A7S7</accession>
<keyword evidence="9 12" id="KW-0472">Membrane</keyword>
<dbReference type="InterPro" id="IPR019570">
    <property type="entry name" value="Connexin_CCC"/>
</dbReference>
<dbReference type="AlphaFoldDB" id="A0A147A7S7"/>
<feature type="transmembrane region" description="Helical" evidence="12">
    <location>
        <begin position="184"/>
        <end position="206"/>
    </location>
</feature>
<evidence type="ECO:0000256" key="10">
    <source>
        <dbReference type="ARBA" id="ARBA00023157"/>
    </source>
</evidence>
<dbReference type="Gene3D" id="1.20.1440.80">
    <property type="entry name" value="Gap junction channel protein cysteine-rich domain"/>
    <property type="match status" value="1"/>
</dbReference>
<evidence type="ECO:0000313" key="16">
    <source>
        <dbReference type="Ensembl" id="ENSFHEP00000001556.1"/>
    </source>
</evidence>
<dbReference type="InterPro" id="IPR000500">
    <property type="entry name" value="Connexin"/>
</dbReference>
<keyword evidence="8 12" id="KW-1133">Transmembrane helix</keyword>
<sequence>MGEFGELSNLLKKAKKKSTTVGKVWLTVLFVFRIFVLVIAAKEVWGDEQSNFLCDTNQPGCQLACYDNTFPVSHLRFWIMQILIVSTPTLIYLGFLIHQEGKNKKEEDRKVEVLSEGDDLKNFVYDINSFNRTRKNGDPSKEDTKVEVLWEDGVLKTKVNTIVDQPSKKDNNGKVPSKGRARTIYVCNIVFTILFEVAFLVAQYYLYGFGLELMYPCERWPCLTKVFCYVSRPTEKTIFIIFMLIVALVSLLLNVVEMFFVFCKKKKESNCESNNAQTQVTVTVRQHYSKRHSGTYI</sequence>
<evidence type="ECO:0000256" key="4">
    <source>
        <dbReference type="ARBA" id="ARBA00022475"/>
    </source>
</evidence>
<evidence type="ECO:0000256" key="12">
    <source>
        <dbReference type="SAM" id="Phobius"/>
    </source>
</evidence>
<protein>
    <recommendedName>
        <fullName evidence="3">Gap junction alpha-3 protein</fullName>
    </recommendedName>
</protein>
<dbReference type="InterPro" id="IPR038359">
    <property type="entry name" value="Connexin_N_sf"/>
</dbReference>
<keyword evidence="4" id="KW-1003">Cell membrane</keyword>
<evidence type="ECO:0000256" key="9">
    <source>
        <dbReference type="ARBA" id="ARBA00023136"/>
    </source>
</evidence>
<dbReference type="GeneTree" id="ENSGT01150000286930"/>
<organism evidence="15">
    <name type="scientific">Fundulus heteroclitus</name>
    <name type="common">Killifish</name>
    <name type="synonym">Mummichog</name>
    <dbReference type="NCBI Taxonomy" id="8078"/>
    <lineage>
        <taxon>Eukaryota</taxon>
        <taxon>Metazoa</taxon>
        <taxon>Chordata</taxon>
        <taxon>Craniata</taxon>
        <taxon>Vertebrata</taxon>
        <taxon>Euteleostomi</taxon>
        <taxon>Actinopterygii</taxon>
        <taxon>Neopterygii</taxon>
        <taxon>Teleostei</taxon>
        <taxon>Neoteleostei</taxon>
        <taxon>Acanthomorphata</taxon>
        <taxon>Ovalentaria</taxon>
        <taxon>Atherinomorphae</taxon>
        <taxon>Cyprinodontiformes</taxon>
        <taxon>Fundulidae</taxon>
        <taxon>Fundulus</taxon>
    </lineage>
</organism>
<evidence type="ECO:0000256" key="7">
    <source>
        <dbReference type="ARBA" id="ARBA00022949"/>
    </source>
</evidence>
<reference evidence="15" key="1">
    <citation type="submission" date="2015-01" db="EMBL/GenBank/DDBJ databases">
        <title>EvidentialGene: Evidence-directed Construction of Complete mRNA Transcriptomes without Genomes.</title>
        <authorList>
            <person name="Gilbert D.G."/>
        </authorList>
    </citation>
    <scope>NUCLEOTIDE SEQUENCE</scope>
</reference>
<dbReference type="Proteomes" id="UP000265000">
    <property type="component" value="Unplaced"/>
</dbReference>
<evidence type="ECO:0000256" key="6">
    <source>
        <dbReference type="ARBA" id="ARBA00022868"/>
    </source>
</evidence>
<dbReference type="PRINTS" id="PR00206">
    <property type="entry name" value="CONNEXIN"/>
</dbReference>
<evidence type="ECO:0000256" key="5">
    <source>
        <dbReference type="ARBA" id="ARBA00022692"/>
    </source>
</evidence>
<dbReference type="GO" id="GO:0005243">
    <property type="term" value="F:gap junction channel activity"/>
    <property type="evidence" value="ECO:0007669"/>
    <property type="project" value="TreeGrafter"/>
</dbReference>
<dbReference type="GO" id="GO:0005922">
    <property type="term" value="C:connexin complex"/>
    <property type="evidence" value="ECO:0007669"/>
    <property type="project" value="InterPro"/>
</dbReference>
<dbReference type="InterPro" id="IPR017990">
    <property type="entry name" value="Connexin_CS"/>
</dbReference>
<evidence type="ECO:0000256" key="11">
    <source>
        <dbReference type="ARBA" id="ARBA00045560"/>
    </source>
</evidence>
<name>A0A147A7S7_FUNHE</name>
<evidence type="ECO:0000313" key="17">
    <source>
        <dbReference type="Proteomes" id="UP000265000"/>
    </source>
</evidence>
<dbReference type="SMART" id="SM01089">
    <property type="entry name" value="Connexin_CCC"/>
    <property type="match status" value="1"/>
</dbReference>
<keyword evidence="7" id="KW-0965">Cell junction</keyword>
<evidence type="ECO:0000256" key="1">
    <source>
        <dbReference type="ARBA" id="ARBA00004610"/>
    </source>
</evidence>
<dbReference type="InterPro" id="IPR013092">
    <property type="entry name" value="Connexin_N"/>
</dbReference>
<dbReference type="Pfam" id="PF00029">
    <property type="entry name" value="Connexin"/>
    <property type="match status" value="1"/>
</dbReference>
<evidence type="ECO:0000256" key="2">
    <source>
        <dbReference type="ARBA" id="ARBA00004651"/>
    </source>
</evidence>
<evidence type="ECO:0000256" key="8">
    <source>
        <dbReference type="ARBA" id="ARBA00022989"/>
    </source>
</evidence>